<dbReference type="PANTHER" id="PTHR32196">
    <property type="entry name" value="ABC TRANSPORTER PERMEASE PROTEIN YPHD-RELATED-RELATED"/>
    <property type="match status" value="1"/>
</dbReference>
<evidence type="ECO:0000256" key="5">
    <source>
        <dbReference type="ARBA" id="ARBA00022692"/>
    </source>
</evidence>
<dbReference type="EMBL" id="CP017019">
    <property type="protein sequence ID" value="AOQ23490.1"/>
    <property type="molecule type" value="Genomic_DNA"/>
</dbReference>
<evidence type="ECO:0000256" key="6">
    <source>
        <dbReference type="ARBA" id="ARBA00022989"/>
    </source>
</evidence>
<feature type="transmembrane region" description="Helical" evidence="8">
    <location>
        <begin position="105"/>
        <end position="130"/>
    </location>
</feature>
<gene>
    <name evidence="9" type="primary">rbsC_2</name>
    <name evidence="10" type="synonym">rbsC_1</name>
    <name evidence="9" type="ORF">Maut_01036</name>
    <name evidence="10" type="ORF">MTAT_10710</name>
</gene>
<proteinExistence type="predicted"/>
<keyword evidence="12" id="KW-1185">Reference proteome</keyword>
<feature type="transmembrane region" description="Helical" evidence="8">
    <location>
        <begin position="225"/>
        <end position="245"/>
    </location>
</feature>
<dbReference type="GO" id="GO:0005886">
    <property type="term" value="C:plasma membrane"/>
    <property type="evidence" value="ECO:0007669"/>
    <property type="project" value="UniProtKB-SubCell"/>
</dbReference>
<sequence>MLSKTVASEGQEVEAKKRRSAFAWLNAQESGLVIPLVFLILLIGFINPAFYSYENIINIFRNTAFTFIVAVAMTFVLIAAGLDLSVGSVIALGGVVTGIALKAGIPVPVAMILGLLLGVAIGLINGFIIVKFGIPSLIVTLGMLYMARGAVLVLTQGAPVYPLPKAFNVIGQGDLAGIPYVVLIAAVIGIIGHLVLTRTTYGRAVYAVGGNAETARLSGININRINLSVYVLTGVASALTGMLMAGRLASAQANAGAGWELQVIAAVIIGGTSMFGGSGSILGSLLGAFFMNVIATGMILMRISAYWQDLVIGAIIVLAVGIDQYRRRKTGLN</sequence>
<dbReference type="InterPro" id="IPR001851">
    <property type="entry name" value="ABC_transp_permease"/>
</dbReference>
<feature type="transmembrane region" description="Helical" evidence="8">
    <location>
        <begin position="306"/>
        <end position="325"/>
    </location>
</feature>
<dbReference type="PANTHER" id="PTHR32196:SF21">
    <property type="entry name" value="ABC TRANSPORTER PERMEASE PROTEIN YPHD-RELATED"/>
    <property type="match status" value="1"/>
</dbReference>
<feature type="transmembrane region" description="Helical" evidence="8">
    <location>
        <begin position="137"/>
        <end position="158"/>
    </location>
</feature>
<keyword evidence="2" id="KW-0813">Transport</keyword>
<accession>A0AAC9MU85</accession>
<feature type="transmembrane region" description="Helical" evidence="8">
    <location>
        <begin position="257"/>
        <end position="275"/>
    </location>
</feature>
<evidence type="ECO:0000256" key="4">
    <source>
        <dbReference type="ARBA" id="ARBA00022519"/>
    </source>
</evidence>
<reference evidence="10 12" key="2">
    <citation type="submission" date="2019-05" db="EMBL/GenBank/DDBJ databases">
        <title>Genome sequence of Moorella thermoacetica ATCC 33924.</title>
        <authorList>
            <person name="Poehlein A."/>
            <person name="Bengelsdorf F.R."/>
            <person name="Duerre P."/>
            <person name="Daniel R."/>
        </authorList>
    </citation>
    <scope>NUCLEOTIDE SEQUENCE [LARGE SCALE GENOMIC DNA]</scope>
    <source>
        <strain evidence="10 12">ATCC 33924</strain>
    </source>
</reference>
<organism evidence="9 11">
    <name type="scientific">Neomoorella thermoacetica</name>
    <name type="common">Clostridium thermoaceticum</name>
    <dbReference type="NCBI Taxonomy" id="1525"/>
    <lineage>
        <taxon>Bacteria</taxon>
        <taxon>Bacillati</taxon>
        <taxon>Bacillota</taxon>
        <taxon>Clostridia</taxon>
        <taxon>Neomoorellales</taxon>
        <taxon>Neomoorellaceae</taxon>
        <taxon>Neomoorella</taxon>
    </lineage>
</organism>
<name>A0AAC9MU85_NEOTH</name>
<evidence type="ECO:0000313" key="10">
    <source>
        <dbReference type="EMBL" id="TYL13675.1"/>
    </source>
</evidence>
<keyword evidence="7 8" id="KW-0472">Membrane</keyword>
<evidence type="ECO:0000256" key="1">
    <source>
        <dbReference type="ARBA" id="ARBA00004651"/>
    </source>
</evidence>
<dbReference type="CDD" id="cd06579">
    <property type="entry name" value="TM_PBP1_transp_AraH_like"/>
    <property type="match status" value="1"/>
</dbReference>
<dbReference type="GO" id="GO:0022857">
    <property type="term" value="F:transmembrane transporter activity"/>
    <property type="evidence" value="ECO:0007669"/>
    <property type="project" value="InterPro"/>
</dbReference>
<evidence type="ECO:0000313" key="9">
    <source>
        <dbReference type="EMBL" id="AOQ23490.1"/>
    </source>
</evidence>
<feature type="transmembrane region" description="Helical" evidence="8">
    <location>
        <begin position="65"/>
        <end position="93"/>
    </location>
</feature>
<evidence type="ECO:0000256" key="8">
    <source>
        <dbReference type="SAM" id="Phobius"/>
    </source>
</evidence>
<keyword evidence="6 8" id="KW-1133">Transmembrane helix</keyword>
<evidence type="ECO:0000256" key="7">
    <source>
        <dbReference type="ARBA" id="ARBA00023136"/>
    </source>
</evidence>
<dbReference type="Proteomes" id="UP000094598">
    <property type="component" value="Chromosome"/>
</dbReference>
<dbReference type="EMBL" id="VCDX01000003">
    <property type="protein sequence ID" value="TYL13675.1"/>
    <property type="molecule type" value="Genomic_DNA"/>
</dbReference>
<feature type="transmembrane region" description="Helical" evidence="8">
    <location>
        <begin position="282"/>
        <end position="300"/>
    </location>
</feature>
<evidence type="ECO:0000256" key="3">
    <source>
        <dbReference type="ARBA" id="ARBA00022475"/>
    </source>
</evidence>
<keyword evidence="4" id="KW-0997">Cell inner membrane</keyword>
<dbReference type="Pfam" id="PF02653">
    <property type="entry name" value="BPD_transp_2"/>
    <property type="match status" value="1"/>
</dbReference>
<dbReference type="RefSeq" id="WP_081328506.1">
    <property type="nucleotide sequence ID" value="NZ_CP017019.1"/>
</dbReference>
<evidence type="ECO:0000256" key="2">
    <source>
        <dbReference type="ARBA" id="ARBA00022448"/>
    </source>
</evidence>
<keyword evidence="3" id="KW-1003">Cell membrane</keyword>
<evidence type="ECO:0000313" key="12">
    <source>
        <dbReference type="Proteomes" id="UP000322283"/>
    </source>
</evidence>
<comment type="subcellular location">
    <subcellularLocation>
        <location evidence="1">Cell membrane</location>
        <topology evidence="1">Multi-pass membrane protein</topology>
    </subcellularLocation>
</comment>
<keyword evidence="5 8" id="KW-0812">Transmembrane</keyword>
<dbReference type="AlphaFoldDB" id="A0AAC9MU85"/>
<reference evidence="9 11" key="1">
    <citation type="submission" date="2016-08" db="EMBL/GenBank/DDBJ databases">
        <title>Moorella thermoacetica DSM 103132.</title>
        <authorList>
            <person name="Jendresen C.B."/>
            <person name="Redl S.M."/>
            <person name="Jensen T.O."/>
            <person name="Nielsen A.T."/>
        </authorList>
    </citation>
    <scope>NUCLEOTIDE SEQUENCE [LARGE SCALE GENOMIC DNA]</scope>
    <source>
        <strain evidence="9 11">DSM 103132</strain>
    </source>
</reference>
<feature type="transmembrane region" description="Helical" evidence="8">
    <location>
        <begin position="178"/>
        <end position="196"/>
    </location>
</feature>
<protein>
    <submittedName>
        <fullName evidence="10">Ribose import permease protein RbsC</fullName>
    </submittedName>
    <submittedName>
        <fullName evidence="9">Ribose transport system permease protein RbsC</fullName>
    </submittedName>
</protein>
<feature type="transmembrane region" description="Helical" evidence="8">
    <location>
        <begin position="32"/>
        <end position="53"/>
    </location>
</feature>
<evidence type="ECO:0000313" key="11">
    <source>
        <dbReference type="Proteomes" id="UP000094598"/>
    </source>
</evidence>
<dbReference type="Proteomes" id="UP000322283">
    <property type="component" value="Unassembled WGS sequence"/>
</dbReference>